<dbReference type="SUPFAM" id="SSF55718">
    <property type="entry name" value="SCP-like"/>
    <property type="match status" value="1"/>
</dbReference>
<dbReference type="Proteomes" id="UP000750197">
    <property type="component" value="Unassembled WGS sequence"/>
</dbReference>
<evidence type="ECO:0000259" key="1">
    <source>
        <dbReference type="Pfam" id="PF02036"/>
    </source>
</evidence>
<protein>
    <submittedName>
        <fullName evidence="3">SCP2 sterol-binding domain-containing protein</fullName>
    </submittedName>
</protein>
<dbReference type="Proteomes" id="UP000716004">
    <property type="component" value="Unassembled WGS sequence"/>
</dbReference>
<reference evidence="3" key="1">
    <citation type="submission" date="2021-05" db="EMBL/GenBank/DDBJ databases">
        <title>Genomic insights into ecological role and evolution of a novel Thermoplasmata order Candidatus Sysuiplasmatales.</title>
        <authorList>
            <person name="Yuan Y."/>
        </authorList>
    </citation>
    <scope>NUCLEOTIDE SEQUENCE</scope>
    <source>
        <strain evidence="3">TUT19-bin139</strain>
        <strain evidence="2">YP2-bin.285</strain>
    </source>
</reference>
<feature type="domain" description="SCP2" evidence="1">
    <location>
        <begin position="12"/>
        <end position="108"/>
    </location>
</feature>
<organism evidence="3 4">
    <name type="scientific">Candidatus Sysuiplasma superficiale</name>
    <dbReference type="NCBI Taxonomy" id="2823368"/>
    <lineage>
        <taxon>Archaea</taxon>
        <taxon>Methanobacteriati</taxon>
        <taxon>Thermoplasmatota</taxon>
        <taxon>Thermoplasmata</taxon>
        <taxon>Candidatus Sysuiplasmatales</taxon>
        <taxon>Candidatus Sysuiplasmataceae</taxon>
        <taxon>Candidatus Sysuiplasma</taxon>
    </lineage>
</organism>
<dbReference type="Gene3D" id="3.30.1050.10">
    <property type="entry name" value="SCP2 sterol-binding domain"/>
    <property type="match status" value="1"/>
</dbReference>
<sequence length="111" mass="12071">MTSFNTLKNLVEKINADQKVKGELKGWNVAFQFNPSDGNKYYLSIDDSGFASLSEGEHSSPVTSLSATDEVFDGVFSGRMNPIQAFMSGKLKLSGDIGKAQELVSVLDELM</sequence>
<dbReference type="InterPro" id="IPR003033">
    <property type="entry name" value="SCP2_sterol-bd_dom"/>
</dbReference>
<dbReference type="EMBL" id="JAGVSJ010000023">
    <property type="protein sequence ID" value="MBX8632367.1"/>
    <property type="molecule type" value="Genomic_DNA"/>
</dbReference>
<dbReference type="Pfam" id="PF02036">
    <property type="entry name" value="SCP2"/>
    <property type="match status" value="1"/>
</dbReference>
<proteinExistence type="predicted"/>
<name>A0A8J8CE63_9ARCH</name>
<evidence type="ECO:0000313" key="4">
    <source>
        <dbReference type="Proteomes" id="UP000750197"/>
    </source>
</evidence>
<evidence type="ECO:0000313" key="2">
    <source>
        <dbReference type="EMBL" id="MBX8632367.1"/>
    </source>
</evidence>
<accession>A0A8J8CE63</accession>
<evidence type="ECO:0000313" key="3">
    <source>
        <dbReference type="EMBL" id="MBX8644307.1"/>
    </source>
</evidence>
<dbReference type="EMBL" id="JAHEAC010000052">
    <property type="protein sequence ID" value="MBX8644307.1"/>
    <property type="molecule type" value="Genomic_DNA"/>
</dbReference>
<dbReference type="AlphaFoldDB" id="A0A8J8CE63"/>
<dbReference type="InterPro" id="IPR036527">
    <property type="entry name" value="SCP2_sterol-bd_dom_sf"/>
</dbReference>
<comment type="caution">
    <text evidence="3">The sequence shown here is derived from an EMBL/GenBank/DDBJ whole genome shotgun (WGS) entry which is preliminary data.</text>
</comment>
<gene>
    <name evidence="2" type="ORF">J9259_07635</name>
    <name evidence="3" type="ORF">KIY12_06265</name>
</gene>